<dbReference type="InterPro" id="IPR039425">
    <property type="entry name" value="RNA_pol_sigma-70-like"/>
</dbReference>
<dbReference type="PANTHER" id="PTHR43133">
    <property type="entry name" value="RNA POLYMERASE ECF-TYPE SIGMA FACTO"/>
    <property type="match status" value="1"/>
</dbReference>
<keyword evidence="3" id="KW-0804">Transcription</keyword>
<keyword evidence="2" id="KW-0731">Sigma factor</keyword>
<comment type="caution">
    <text evidence="5">The sequence shown here is derived from an EMBL/GenBank/DDBJ whole genome shotgun (WGS) entry which is preliminary data.</text>
</comment>
<dbReference type="EMBL" id="SJTH01000092">
    <property type="protein sequence ID" value="TCJ01008.1"/>
    <property type="molecule type" value="Genomic_DNA"/>
</dbReference>
<evidence type="ECO:0000313" key="5">
    <source>
        <dbReference type="EMBL" id="TCJ01008.1"/>
    </source>
</evidence>
<keyword evidence="1" id="KW-0805">Transcription regulation</keyword>
<organism evidence="5 6">
    <name type="scientific">Cytobacillus praedii</name>
    <dbReference type="NCBI Taxonomy" id="1742358"/>
    <lineage>
        <taxon>Bacteria</taxon>
        <taxon>Bacillati</taxon>
        <taxon>Bacillota</taxon>
        <taxon>Bacilli</taxon>
        <taxon>Bacillales</taxon>
        <taxon>Bacillaceae</taxon>
        <taxon>Cytobacillus</taxon>
    </lineage>
</organism>
<sequence>MFSFAKLEKEEQQELNPEANLLNKDRDTQVKKIVLSLSPKYKEIIFLYYYKDFSVEEISTILKVSANTVKTRLARGRGRLKKLLEEEGFEWEDI</sequence>
<gene>
    <name evidence="5" type="ORF">E0Y62_26175</name>
</gene>
<dbReference type="GO" id="GO:0006352">
    <property type="term" value="P:DNA-templated transcription initiation"/>
    <property type="evidence" value="ECO:0007669"/>
    <property type="project" value="InterPro"/>
</dbReference>
<dbReference type="STRING" id="1742358.GCA_001439605_00975"/>
<dbReference type="InterPro" id="IPR036388">
    <property type="entry name" value="WH-like_DNA-bd_sf"/>
</dbReference>
<name>A0A4R1AMQ3_9BACI</name>
<dbReference type="GO" id="GO:0016987">
    <property type="term" value="F:sigma factor activity"/>
    <property type="evidence" value="ECO:0007669"/>
    <property type="project" value="UniProtKB-KW"/>
</dbReference>
<feature type="domain" description="RNA polymerase sigma factor 70 region 4 type 2" evidence="4">
    <location>
        <begin position="30"/>
        <end position="80"/>
    </location>
</feature>
<protein>
    <submittedName>
        <fullName evidence="5">Sigma-70 family RNA polymerase sigma factor</fullName>
    </submittedName>
</protein>
<dbReference type="PANTHER" id="PTHR43133:SF51">
    <property type="entry name" value="RNA POLYMERASE SIGMA FACTOR"/>
    <property type="match status" value="1"/>
</dbReference>
<evidence type="ECO:0000313" key="6">
    <source>
        <dbReference type="Proteomes" id="UP000293846"/>
    </source>
</evidence>
<evidence type="ECO:0000256" key="3">
    <source>
        <dbReference type="ARBA" id="ARBA00023163"/>
    </source>
</evidence>
<dbReference type="NCBIfam" id="TIGR02937">
    <property type="entry name" value="sigma70-ECF"/>
    <property type="match status" value="1"/>
</dbReference>
<dbReference type="OrthoDB" id="9794508at2"/>
<evidence type="ECO:0000256" key="2">
    <source>
        <dbReference type="ARBA" id="ARBA00023082"/>
    </source>
</evidence>
<dbReference type="Proteomes" id="UP000293846">
    <property type="component" value="Unassembled WGS sequence"/>
</dbReference>
<dbReference type="InterPro" id="IPR013324">
    <property type="entry name" value="RNA_pol_sigma_r3/r4-like"/>
</dbReference>
<dbReference type="Gene3D" id="1.10.10.10">
    <property type="entry name" value="Winged helix-like DNA-binding domain superfamily/Winged helix DNA-binding domain"/>
    <property type="match status" value="1"/>
</dbReference>
<proteinExistence type="predicted"/>
<evidence type="ECO:0000259" key="4">
    <source>
        <dbReference type="Pfam" id="PF08281"/>
    </source>
</evidence>
<keyword evidence="6" id="KW-1185">Reference proteome</keyword>
<dbReference type="CDD" id="cd06171">
    <property type="entry name" value="Sigma70_r4"/>
    <property type="match status" value="1"/>
</dbReference>
<dbReference type="InterPro" id="IPR014284">
    <property type="entry name" value="RNA_pol_sigma-70_dom"/>
</dbReference>
<accession>A0A4R1AMQ3</accession>
<dbReference type="SUPFAM" id="SSF88659">
    <property type="entry name" value="Sigma3 and sigma4 domains of RNA polymerase sigma factors"/>
    <property type="match status" value="1"/>
</dbReference>
<dbReference type="Pfam" id="PF08281">
    <property type="entry name" value="Sigma70_r4_2"/>
    <property type="match status" value="1"/>
</dbReference>
<dbReference type="GO" id="GO:0003677">
    <property type="term" value="F:DNA binding"/>
    <property type="evidence" value="ECO:0007669"/>
    <property type="project" value="InterPro"/>
</dbReference>
<dbReference type="InterPro" id="IPR013249">
    <property type="entry name" value="RNA_pol_sigma70_r4_t2"/>
</dbReference>
<reference evidence="5 6" key="1">
    <citation type="submission" date="2019-03" db="EMBL/GenBank/DDBJ databases">
        <authorList>
            <person name="Jensen L."/>
            <person name="Storgaard J."/>
            <person name="Sulaj E."/>
            <person name="Schramm A."/>
            <person name="Marshall I.P.G."/>
        </authorList>
    </citation>
    <scope>NUCLEOTIDE SEQUENCE [LARGE SCALE GENOMIC DNA]</scope>
    <source>
        <strain evidence="5 6">2017H2G3</strain>
    </source>
</reference>
<dbReference type="AlphaFoldDB" id="A0A4R1AMQ3"/>
<evidence type="ECO:0000256" key="1">
    <source>
        <dbReference type="ARBA" id="ARBA00023015"/>
    </source>
</evidence>